<keyword evidence="12 14" id="KW-0830">Ubiquinone</keyword>
<proteinExistence type="predicted"/>
<evidence type="ECO:0000256" key="4">
    <source>
        <dbReference type="ARBA" id="ARBA00022485"/>
    </source>
</evidence>
<comment type="function">
    <text evidence="2 14">Accepts electrons from ETF and reduces ubiquinone.</text>
</comment>
<dbReference type="AlphaFoldDB" id="A0A679HSL2"/>
<keyword evidence="16" id="KW-1185">Reference proteome</keyword>
<evidence type="ECO:0000256" key="10">
    <source>
        <dbReference type="ARBA" id="ARBA00023004"/>
    </source>
</evidence>
<dbReference type="SUPFAM" id="SSF54373">
    <property type="entry name" value="FAD-linked reductases, C-terminal domain"/>
    <property type="match status" value="1"/>
</dbReference>
<evidence type="ECO:0000256" key="2">
    <source>
        <dbReference type="ARBA" id="ARBA00002819"/>
    </source>
</evidence>
<evidence type="ECO:0000256" key="12">
    <source>
        <dbReference type="ARBA" id="ARBA00023075"/>
    </source>
</evidence>
<gene>
    <name evidence="15" type="primary">fzeA</name>
    <name evidence="15" type="ORF">ICHIAU1_13560</name>
</gene>
<accession>A0A679HSL2</accession>
<dbReference type="Pfam" id="PF05187">
    <property type="entry name" value="Fer4_ETF_QO"/>
    <property type="match status" value="1"/>
</dbReference>
<evidence type="ECO:0000313" key="15">
    <source>
        <dbReference type="EMBL" id="BBU69073.1"/>
    </source>
</evidence>
<keyword evidence="3 14" id="KW-0813">Transport</keyword>
<evidence type="ECO:0000313" key="16">
    <source>
        <dbReference type="Proteomes" id="UP000463961"/>
    </source>
</evidence>
<evidence type="ECO:0000256" key="9">
    <source>
        <dbReference type="ARBA" id="ARBA00023002"/>
    </source>
</evidence>
<keyword evidence="7 14" id="KW-0274">FAD</keyword>
<dbReference type="PROSITE" id="PS51379">
    <property type="entry name" value="4FE4S_FER_2"/>
    <property type="match status" value="1"/>
</dbReference>
<dbReference type="SUPFAM" id="SSF51905">
    <property type="entry name" value="FAD/NAD(P)-binding domain"/>
    <property type="match status" value="1"/>
</dbReference>
<sequence length="550" mass="60174">MNIQRDVMTYDLLIVGAGPAGLSAAIRAKQLASAAGKELSVCVLEKAAQVGAHILSGAVIDPSSLDELLPFWKDSSPLKTPVVNESFYWLTSKQSYSIPMQVIPPVMHNDGCFIGSLGALCQWMSEQAEALGVEIYPGFSAVDFVYNDDGSVKGVVTGDMGVHASGEPKPEFASGMEIHASYTLVAEGTRGSLTRIAEQHYDLRSNNQFQKYGIGIKEVWEVSPEKHQPGLVEHSLGYPLNNSTGGGSFLYHYGNNLVSIGLVVHLDYENPYLSPYEEFQRFKSHPKSHVLLEGGKRIAYGARSLNEGGIQSLPELVFPGGALLGCAAGMVNVPRIKGSHNAMKSGMLAGEAAFEAISIGRSGDLLKVYSDSFRKSSVWKELYTVRNAKPYLSRFGTLLGSFFAALELWATKLGLKAPWSLKHLRPDYQSLKPAIQMEKIQYPKPDGVVSFDRLSSLALSNIAHDHDQPCHLRLKNSMTPVDFNLKVFDGPEQRYCPAGVYEFVNVDQTTRLQINAQNCIHCKTCDIKDPSQNIVWIPPEGGSGPIYIQM</sequence>
<dbReference type="PANTHER" id="PTHR10617">
    <property type="entry name" value="ELECTRON TRANSFER FLAVOPROTEIN-UBIQUINONE OXIDOREDUCTASE"/>
    <property type="match status" value="1"/>
</dbReference>
<dbReference type="InterPro" id="IPR036188">
    <property type="entry name" value="FAD/NAD-bd_sf"/>
</dbReference>
<dbReference type="SUPFAM" id="SSF54862">
    <property type="entry name" value="4Fe-4S ferredoxins"/>
    <property type="match status" value="1"/>
</dbReference>
<protein>
    <recommendedName>
        <fullName evidence="14">Electron transfer flavoprotein-ubiquinone oxidoreductase</fullName>
        <shortName evidence="14">ETF-QO</shortName>
        <ecNumber evidence="14">1.5.5.1</ecNumber>
    </recommendedName>
</protein>
<evidence type="ECO:0000256" key="3">
    <source>
        <dbReference type="ARBA" id="ARBA00022448"/>
    </source>
</evidence>
<comment type="catalytic activity">
    <reaction evidence="13 14">
        <text>a ubiquinone + reduced [electron-transfer flavoprotein] = a ubiquinol + oxidized [electron-transfer flavoprotein] + H(+)</text>
        <dbReference type="Rhea" id="RHEA:24052"/>
        <dbReference type="Rhea" id="RHEA-COMP:9565"/>
        <dbReference type="Rhea" id="RHEA-COMP:9566"/>
        <dbReference type="Rhea" id="RHEA-COMP:10685"/>
        <dbReference type="Rhea" id="RHEA-COMP:10686"/>
        <dbReference type="ChEBI" id="CHEBI:15378"/>
        <dbReference type="ChEBI" id="CHEBI:16389"/>
        <dbReference type="ChEBI" id="CHEBI:17976"/>
        <dbReference type="ChEBI" id="CHEBI:57692"/>
        <dbReference type="ChEBI" id="CHEBI:58307"/>
        <dbReference type="EC" id="1.5.5.1"/>
    </reaction>
</comment>
<dbReference type="RefSeq" id="WP_242451448.1">
    <property type="nucleotide sequence ID" value="NZ_AP019011.1"/>
</dbReference>
<keyword evidence="4" id="KW-0004">4Fe-4S</keyword>
<dbReference type="Gene3D" id="3.30.9.90">
    <property type="match status" value="1"/>
</dbReference>
<dbReference type="GO" id="GO:0046872">
    <property type="term" value="F:metal ion binding"/>
    <property type="evidence" value="ECO:0007669"/>
    <property type="project" value="UniProtKB-KW"/>
</dbReference>
<keyword evidence="10 14" id="KW-0408">Iron</keyword>
<evidence type="ECO:0000256" key="11">
    <source>
        <dbReference type="ARBA" id="ARBA00023014"/>
    </source>
</evidence>
<evidence type="ECO:0000256" key="6">
    <source>
        <dbReference type="ARBA" id="ARBA00022723"/>
    </source>
</evidence>
<dbReference type="EMBL" id="AP022345">
    <property type="protein sequence ID" value="BBU69073.1"/>
    <property type="molecule type" value="Genomic_DNA"/>
</dbReference>
<organism evidence="15 16">
    <name type="scientific">Fluviibacter phosphoraccumulans</name>
    <dbReference type="NCBI Taxonomy" id="1751046"/>
    <lineage>
        <taxon>Bacteria</taxon>
        <taxon>Pseudomonadati</taxon>
        <taxon>Pseudomonadota</taxon>
        <taxon>Betaproteobacteria</taxon>
        <taxon>Rhodocyclales</taxon>
        <taxon>Fluviibacteraceae</taxon>
        <taxon>Fluviibacter</taxon>
    </lineage>
</organism>
<keyword evidence="6 14" id="KW-0479">Metal-binding</keyword>
<dbReference type="Gene3D" id="3.30.70.20">
    <property type="match status" value="1"/>
</dbReference>
<dbReference type="InterPro" id="IPR049398">
    <property type="entry name" value="ETF-QO/FixC_UQ-bd"/>
</dbReference>
<evidence type="ECO:0000256" key="7">
    <source>
        <dbReference type="ARBA" id="ARBA00022827"/>
    </source>
</evidence>
<dbReference type="InterPro" id="IPR007859">
    <property type="entry name" value="ETF-QO/FixX_C"/>
</dbReference>
<dbReference type="GO" id="GO:0051539">
    <property type="term" value="F:4 iron, 4 sulfur cluster binding"/>
    <property type="evidence" value="ECO:0007669"/>
    <property type="project" value="UniProtKB-UniRule"/>
</dbReference>
<dbReference type="Gene3D" id="3.50.50.60">
    <property type="entry name" value="FAD/NAD(P)-binding domain"/>
    <property type="match status" value="1"/>
</dbReference>
<dbReference type="InterPro" id="IPR040156">
    <property type="entry name" value="ETF-QO"/>
</dbReference>
<reference evidence="16" key="1">
    <citation type="submission" date="2020-01" db="EMBL/GenBank/DDBJ databases">
        <title>Phosphoaccumulans saitamaens gen. nov., sp. nov., a polyphosphate accumulating bacterium isolated from surface river water.</title>
        <authorList>
            <person name="Watanabe K."/>
            <person name="Suda W."/>
        </authorList>
    </citation>
    <scope>NUCLEOTIDE SEQUENCE [LARGE SCALE GENOMIC DNA]</scope>
    <source>
        <strain evidence="16">ICHIAU1</strain>
    </source>
</reference>
<dbReference type="Proteomes" id="UP000463961">
    <property type="component" value="Chromosome"/>
</dbReference>
<evidence type="ECO:0000256" key="14">
    <source>
        <dbReference type="RuleBase" id="RU366068"/>
    </source>
</evidence>
<evidence type="ECO:0000256" key="5">
    <source>
        <dbReference type="ARBA" id="ARBA00022630"/>
    </source>
</evidence>
<dbReference type="InterPro" id="IPR017896">
    <property type="entry name" value="4Fe4S_Fe-S-bd"/>
</dbReference>
<comment type="cofactor">
    <cofactor evidence="1 14">
        <name>FAD</name>
        <dbReference type="ChEBI" id="CHEBI:57692"/>
    </cofactor>
</comment>
<dbReference type="Pfam" id="PF13450">
    <property type="entry name" value="NAD_binding_8"/>
    <property type="match status" value="1"/>
</dbReference>
<dbReference type="PANTHER" id="PTHR10617:SF107">
    <property type="entry name" value="ELECTRON TRANSFER FLAVOPROTEIN-UBIQUINONE OXIDOREDUCTASE, MITOCHONDRIAL"/>
    <property type="match status" value="1"/>
</dbReference>
<evidence type="ECO:0000256" key="1">
    <source>
        <dbReference type="ARBA" id="ARBA00001974"/>
    </source>
</evidence>
<dbReference type="GO" id="GO:0004174">
    <property type="term" value="F:electron-transferring-flavoprotein dehydrogenase activity"/>
    <property type="evidence" value="ECO:0007669"/>
    <property type="project" value="UniProtKB-UniRule"/>
</dbReference>
<comment type="cofactor">
    <cofactor evidence="14">
        <name>[4Fe-4S] cluster</name>
        <dbReference type="ChEBI" id="CHEBI:49883"/>
    </cofactor>
    <text evidence="14">Binds 1 [4Fe-4S] cluster.</text>
</comment>
<dbReference type="FunFam" id="3.30.70.20:FF:000012">
    <property type="entry name" value="Electron transfer flavoprotein-ubiquinone oxidoreductase, mitochondrial"/>
    <property type="match status" value="1"/>
</dbReference>
<evidence type="ECO:0000256" key="13">
    <source>
        <dbReference type="ARBA" id="ARBA00052682"/>
    </source>
</evidence>
<dbReference type="Pfam" id="PF21162">
    <property type="entry name" value="ETFQO_UQ-bd"/>
    <property type="match status" value="1"/>
</dbReference>
<name>A0A679HSL2_9RHOO</name>
<dbReference type="EC" id="1.5.5.1" evidence="14"/>
<keyword evidence="5 14" id="KW-0285">Flavoprotein</keyword>
<keyword evidence="11 14" id="KW-0411">Iron-sulfur</keyword>
<evidence type="ECO:0000256" key="8">
    <source>
        <dbReference type="ARBA" id="ARBA00022982"/>
    </source>
</evidence>
<keyword evidence="8 14" id="KW-0249">Electron transport</keyword>
<keyword evidence="9 14" id="KW-0560">Oxidoreductase</keyword>